<dbReference type="Pfam" id="PF17940">
    <property type="entry name" value="TetR_C_31"/>
    <property type="match status" value="1"/>
</dbReference>
<dbReference type="Proteomes" id="UP001162834">
    <property type="component" value="Chromosome"/>
</dbReference>
<evidence type="ECO:0000256" key="2">
    <source>
        <dbReference type="PROSITE-ProRule" id="PRU00335"/>
    </source>
</evidence>
<gene>
    <name evidence="4" type="primary">rcdA_5</name>
    <name evidence="4" type="ORF">DSM104329_04872</name>
</gene>
<dbReference type="GO" id="GO:0003700">
    <property type="term" value="F:DNA-binding transcription factor activity"/>
    <property type="evidence" value="ECO:0007669"/>
    <property type="project" value="TreeGrafter"/>
</dbReference>
<dbReference type="PANTHER" id="PTHR30055:SF231">
    <property type="entry name" value="TRANSCRIPTIONAL REGULATORY PROTEIN (PROBABLY DEOR-FAMILY)-RELATED"/>
    <property type="match status" value="1"/>
</dbReference>
<keyword evidence="5" id="KW-1185">Reference proteome</keyword>
<protein>
    <submittedName>
        <fullName evidence="4">HTH-type transcriptional regulator RcdA</fullName>
    </submittedName>
</protein>
<dbReference type="Gene3D" id="1.10.357.10">
    <property type="entry name" value="Tetracycline Repressor, domain 2"/>
    <property type="match status" value="1"/>
</dbReference>
<proteinExistence type="predicted"/>
<dbReference type="KEGG" id="sbae:DSM104329_04872"/>
<dbReference type="SUPFAM" id="SSF46689">
    <property type="entry name" value="Homeodomain-like"/>
    <property type="match status" value="1"/>
</dbReference>
<accession>A0A9E7C368</accession>
<dbReference type="EMBL" id="CP087164">
    <property type="protein sequence ID" value="UGS38444.1"/>
    <property type="molecule type" value="Genomic_DNA"/>
</dbReference>
<dbReference type="AlphaFoldDB" id="A0A9E7C368"/>
<dbReference type="PANTHER" id="PTHR30055">
    <property type="entry name" value="HTH-TYPE TRANSCRIPTIONAL REGULATOR RUTR"/>
    <property type="match status" value="1"/>
</dbReference>
<dbReference type="InterPro" id="IPR050109">
    <property type="entry name" value="HTH-type_TetR-like_transc_reg"/>
</dbReference>
<dbReference type="SUPFAM" id="SSF48498">
    <property type="entry name" value="Tetracyclin repressor-like, C-terminal domain"/>
    <property type="match status" value="1"/>
</dbReference>
<evidence type="ECO:0000313" key="5">
    <source>
        <dbReference type="Proteomes" id="UP001162834"/>
    </source>
</evidence>
<organism evidence="4 5">
    <name type="scientific">Capillimicrobium parvum</name>
    <dbReference type="NCBI Taxonomy" id="2884022"/>
    <lineage>
        <taxon>Bacteria</taxon>
        <taxon>Bacillati</taxon>
        <taxon>Actinomycetota</taxon>
        <taxon>Thermoleophilia</taxon>
        <taxon>Solirubrobacterales</taxon>
        <taxon>Capillimicrobiaceae</taxon>
        <taxon>Capillimicrobium</taxon>
    </lineage>
</organism>
<dbReference type="GO" id="GO:0000976">
    <property type="term" value="F:transcription cis-regulatory region binding"/>
    <property type="evidence" value="ECO:0007669"/>
    <property type="project" value="TreeGrafter"/>
</dbReference>
<keyword evidence="1 2" id="KW-0238">DNA-binding</keyword>
<feature type="DNA-binding region" description="H-T-H motif" evidence="2">
    <location>
        <begin position="31"/>
        <end position="50"/>
    </location>
</feature>
<evidence type="ECO:0000259" key="3">
    <source>
        <dbReference type="PROSITE" id="PS50977"/>
    </source>
</evidence>
<evidence type="ECO:0000313" key="4">
    <source>
        <dbReference type="EMBL" id="UGS38444.1"/>
    </source>
</evidence>
<evidence type="ECO:0000256" key="1">
    <source>
        <dbReference type="ARBA" id="ARBA00023125"/>
    </source>
</evidence>
<sequence>MARGPTDPGRRDRIAAAALEIALGQGVHAVSHRTVAAAAGVPLGSTTYHFRTLDDLLSVAMGQAGQSYRAELEIWEAKLGPGADLAEAIADHIAGALDHDRARVVAEYELYLASIRRPQLAPASASWAAQFTRVLERRTDPPTARALTMLADGALMHALATGTDPDRDELVALLRRVIA</sequence>
<dbReference type="InterPro" id="IPR036271">
    <property type="entry name" value="Tet_transcr_reg_TetR-rel_C_sf"/>
</dbReference>
<name>A0A9E7C368_9ACTN</name>
<dbReference type="InterPro" id="IPR041583">
    <property type="entry name" value="TetR_C_31"/>
</dbReference>
<reference evidence="4" key="1">
    <citation type="journal article" date="2022" name="Int. J. Syst. Evol. Microbiol.">
        <title>Pseudomonas aegrilactucae sp. nov. and Pseudomonas morbosilactucae sp. nov., pathogens causing bacterial rot of lettuce in Japan.</title>
        <authorList>
            <person name="Sawada H."/>
            <person name="Fujikawa T."/>
            <person name="Satou M."/>
        </authorList>
    </citation>
    <scope>NUCLEOTIDE SEQUENCE</scope>
    <source>
        <strain evidence="4">0166_1</strain>
    </source>
</reference>
<dbReference type="RefSeq" id="WP_259312465.1">
    <property type="nucleotide sequence ID" value="NZ_CP087164.1"/>
</dbReference>
<dbReference type="InterPro" id="IPR009057">
    <property type="entry name" value="Homeodomain-like_sf"/>
</dbReference>
<feature type="domain" description="HTH tetR-type" evidence="3">
    <location>
        <begin position="8"/>
        <end position="68"/>
    </location>
</feature>
<dbReference type="InterPro" id="IPR001647">
    <property type="entry name" value="HTH_TetR"/>
</dbReference>
<dbReference type="PROSITE" id="PS50977">
    <property type="entry name" value="HTH_TETR_2"/>
    <property type="match status" value="1"/>
</dbReference>